<feature type="compositionally biased region" description="Pro residues" evidence="1">
    <location>
        <begin position="200"/>
        <end position="214"/>
    </location>
</feature>
<dbReference type="PANTHER" id="PTHR11735">
    <property type="entry name" value="TRNA N6-ADENOSINE THREONYLCARBAMOYLTRANSFERASE"/>
    <property type="match status" value="1"/>
</dbReference>
<keyword evidence="4" id="KW-1185">Reference proteome</keyword>
<dbReference type="EMBL" id="CP069370">
    <property type="protein sequence ID" value="QYZ70537.1"/>
    <property type="molecule type" value="Genomic_DNA"/>
</dbReference>
<dbReference type="Pfam" id="PF00814">
    <property type="entry name" value="TsaD"/>
    <property type="match status" value="1"/>
</dbReference>
<evidence type="ECO:0000259" key="2">
    <source>
        <dbReference type="Pfam" id="PF00814"/>
    </source>
</evidence>
<dbReference type="NCBIfam" id="TIGR03725">
    <property type="entry name" value="T6A_YeaZ"/>
    <property type="match status" value="1"/>
</dbReference>
<protein>
    <submittedName>
        <fullName evidence="3">tRNA (Adenosine(37)-N6)-threonylcarbamoyltransferase complex dimerization subunit type 1 TsaB</fullName>
    </submittedName>
</protein>
<reference evidence="3" key="1">
    <citation type="submission" date="2021-02" db="EMBL/GenBank/DDBJ databases">
        <title>Rhodobacter shimadae sp. nov., an aerobic anoxygenic phototrophic bacterium isolated from a hot spring.</title>
        <authorList>
            <person name="Muramatsu S."/>
            <person name="Haruta S."/>
            <person name="Hirose S."/>
            <person name="Hanada S."/>
        </authorList>
    </citation>
    <scope>NUCLEOTIDE SEQUENCE</scope>
    <source>
        <strain evidence="3">N10</strain>
    </source>
</reference>
<dbReference type="KEGG" id="nsm:JO391_03175"/>
<evidence type="ECO:0000256" key="1">
    <source>
        <dbReference type="SAM" id="MobiDB-lite"/>
    </source>
</evidence>
<feature type="region of interest" description="Disordered" evidence="1">
    <location>
        <begin position="189"/>
        <end position="214"/>
    </location>
</feature>
<dbReference type="Gene3D" id="3.30.420.40">
    <property type="match status" value="2"/>
</dbReference>
<proteinExistence type="predicted"/>
<dbReference type="InterPro" id="IPR043129">
    <property type="entry name" value="ATPase_NBD"/>
</dbReference>
<dbReference type="InterPro" id="IPR022496">
    <property type="entry name" value="T6A_TsaB"/>
</dbReference>
<dbReference type="PANTHER" id="PTHR11735:SF11">
    <property type="entry name" value="TRNA THREONYLCARBAMOYLADENOSINE BIOSYNTHESIS PROTEIN TSAB"/>
    <property type="match status" value="1"/>
</dbReference>
<evidence type="ECO:0000313" key="4">
    <source>
        <dbReference type="Proteomes" id="UP000826300"/>
    </source>
</evidence>
<dbReference type="GO" id="GO:0002949">
    <property type="term" value="P:tRNA threonylcarbamoyladenosine modification"/>
    <property type="evidence" value="ECO:0007669"/>
    <property type="project" value="InterPro"/>
</dbReference>
<gene>
    <name evidence="3" type="primary">tsaB</name>
    <name evidence="3" type="ORF">JO391_03175</name>
</gene>
<dbReference type="RefSeq" id="WP_220662755.1">
    <property type="nucleotide sequence ID" value="NZ_CP069370.1"/>
</dbReference>
<accession>A0A8G0ZX28</accession>
<dbReference type="InterPro" id="IPR000905">
    <property type="entry name" value="Gcp-like_dom"/>
</dbReference>
<sequence>MPPDPVTLAFDTSAAHCAAALLVRGRIVAARDEAMATGQAERLVAMLEEVLAEAGLGWGQVERIGVGTGPGNFTGVRIAVAAARGLSLGLAVPAVGVTRLAALAEGLPRPLAVVEDARRGEIYLQEMPGSAARLTTVEGCGLGPVALVGSAAEAMAAVTGGAVIQPAMPLCEAIARIAARSEPGARPAPFYLRGADAAPPSDPPPVILPDPALP</sequence>
<dbReference type="AlphaFoldDB" id="A0A8G0ZX28"/>
<dbReference type="SUPFAM" id="SSF53067">
    <property type="entry name" value="Actin-like ATPase domain"/>
    <property type="match status" value="1"/>
</dbReference>
<feature type="domain" description="Gcp-like" evidence="2">
    <location>
        <begin position="40"/>
        <end position="129"/>
    </location>
</feature>
<evidence type="ECO:0000313" key="3">
    <source>
        <dbReference type="EMBL" id="QYZ70537.1"/>
    </source>
</evidence>
<organism evidence="3 4">
    <name type="scientific">Neotabrizicola shimadae</name>
    <dbReference type="NCBI Taxonomy" id="2807096"/>
    <lineage>
        <taxon>Bacteria</taxon>
        <taxon>Pseudomonadati</taxon>
        <taxon>Pseudomonadota</taxon>
        <taxon>Alphaproteobacteria</taxon>
        <taxon>Rhodobacterales</taxon>
        <taxon>Paracoccaceae</taxon>
        <taxon>Neotabrizicola</taxon>
    </lineage>
</organism>
<dbReference type="GO" id="GO:0005829">
    <property type="term" value="C:cytosol"/>
    <property type="evidence" value="ECO:0007669"/>
    <property type="project" value="TreeGrafter"/>
</dbReference>
<name>A0A8G0ZX28_9RHOB</name>
<dbReference type="Proteomes" id="UP000826300">
    <property type="component" value="Chromosome"/>
</dbReference>